<dbReference type="PANTHER" id="PTHR42769:SF3">
    <property type="entry name" value="SUPEROXIDE DISMUTASE [FE] 2, CHLOROPLASTIC"/>
    <property type="match status" value="1"/>
</dbReference>
<dbReference type="GO" id="GO:0046872">
    <property type="term" value="F:metal ion binding"/>
    <property type="evidence" value="ECO:0007669"/>
    <property type="project" value="UniProtKB-KW"/>
</dbReference>
<dbReference type="EC" id="1.15.1.1" evidence="2 6"/>
<dbReference type="InterPro" id="IPR019833">
    <property type="entry name" value="Mn/Fe_SOD_BS"/>
</dbReference>
<evidence type="ECO:0000313" key="9">
    <source>
        <dbReference type="EMBL" id="MBB5689917.1"/>
    </source>
</evidence>
<dbReference type="SUPFAM" id="SSF54719">
    <property type="entry name" value="Fe,Mn superoxide dismutase (SOD), C-terminal domain"/>
    <property type="match status" value="1"/>
</dbReference>
<keyword evidence="3 5" id="KW-0479">Metal-binding</keyword>
<dbReference type="InterPro" id="IPR036324">
    <property type="entry name" value="Mn/Fe_SOD_N_sf"/>
</dbReference>
<dbReference type="SUPFAM" id="SSF46609">
    <property type="entry name" value="Fe,Mn superoxide dismutase (SOD), N-terminal domain"/>
    <property type="match status" value="1"/>
</dbReference>
<comment type="similarity">
    <text evidence="1 6">Belongs to the iron/manganese superoxide dismutase family.</text>
</comment>
<dbReference type="Gene3D" id="1.10.287.990">
    <property type="entry name" value="Fe,Mn superoxide dismutase (SOD) domain"/>
    <property type="match status" value="1"/>
</dbReference>
<dbReference type="Proteomes" id="UP000562254">
    <property type="component" value="Unassembled WGS sequence"/>
</dbReference>
<keyword evidence="4 6" id="KW-0560">Oxidoreductase</keyword>
<feature type="binding site" evidence="5">
    <location>
        <position position="171"/>
    </location>
    <ligand>
        <name>Mn(2+)</name>
        <dbReference type="ChEBI" id="CHEBI:29035"/>
    </ligand>
</feature>
<proteinExistence type="inferred from homology"/>
<dbReference type="InterPro" id="IPR036314">
    <property type="entry name" value="SOD_C_sf"/>
</dbReference>
<evidence type="ECO:0000259" key="8">
    <source>
        <dbReference type="Pfam" id="PF02777"/>
    </source>
</evidence>
<dbReference type="InterPro" id="IPR001189">
    <property type="entry name" value="Mn/Fe_SOD"/>
</dbReference>
<dbReference type="EMBL" id="JACIJE010000005">
    <property type="protein sequence ID" value="MBB5689917.1"/>
    <property type="molecule type" value="Genomic_DNA"/>
</dbReference>
<dbReference type="PROSITE" id="PS00088">
    <property type="entry name" value="SOD_MN"/>
    <property type="match status" value="1"/>
</dbReference>
<evidence type="ECO:0000256" key="3">
    <source>
        <dbReference type="ARBA" id="ARBA00022723"/>
    </source>
</evidence>
<dbReference type="PANTHER" id="PTHR42769">
    <property type="entry name" value="SUPEROXIDE DISMUTASE"/>
    <property type="match status" value="1"/>
</dbReference>
<reference evidence="9 10" key="1">
    <citation type="submission" date="2020-08" db="EMBL/GenBank/DDBJ databases">
        <title>Genomic Encyclopedia of Type Strains, Phase IV (KMG-IV): sequencing the most valuable type-strain genomes for metagenomic binning, comparative biology and taxonomic classification.</title>
        <authorList>
            <person name="Goeker M."/>
        </authorList>
    </citation>
    <scope>NUCLEOTIDE SEQUENCE [LARGE SCALE GENOMIC DNA]</scope>
    <source>
        <strain evidence="9 10">DSM 25895</strain>
    </source>
</reference>
<feature type="binding site" evidence="5">
    <location>
        <position position="28"/>
    </location>
    <ligand>
        <name>Mn(2+)</name>
        <dbReference type="ChEBI" id="CHEBI:29035"/>
    </ligand>
</feature>
<keyword evidence="10" id="KW-1185">Reference proteome</keyword>
<dbReference type="Pfam" id="PF02777">
    <property type="entry name" value="Sod_Fe_C"/>
    <property type="match status" value="1"/>
</dbReference>
<evidence type="ECO:0000256" key="5">
    <source>
        <dbReference type="PIRSR" id="PIRSR000349-1"/>
    </source>
</evidence>
<gene>
    <name evidence="9" type="ORF">FHS88_002043</name>
</gene>
<dbReference type="PIRSF" id="PIRSF000349">
    <property type="entry name" value="SODismutase"/>
    <property type="match status" value="1"/>
</dbReference>
<evidence type="ECO:0000256" key="4">
    <source>
        <dbReference type="ARBA" id="ARBA00023002"/>
    </source>
</evidence>
<dbReference type="InterPro" id="IPR019832">
    <property type="entry name" value="Mn/Fe_SOD_C"/>
</dbReference>
<dbReference type="Pfam" id="PF00081">
    <property type="entry name" value="Sod_Fe_N"/>
    <property type="match status" value="1"/>
</dbReference>
<feature type="binding site" evidence="5">
    <location>
        <position position="167"/>
    </location>
    <ligand>
        <name>Mn(2+)</name>
        <dbReference type="ChEBI" id="CHEBI:29035"/>
    </ligand>
</feature>
<comment type="catalytic activity">
    <reaction evidence="6">
        <text>2 superoxide + 2 H(+) = H2O2 + O2</text>
        <dbReference type="Rhea" id="RHEA:20696"/>
        <dbReference type="ChEBI" id="CHEBI:15378"/>
        <dbReference type="ChEBI" id="CHEBI:15379"/>
        <dbReference type="ChEBI" id="CHEBI:16240"/>
        <dbReference type="ChEBI" id="CHEBI:18421"/>
        <dbReference type="EC" id="1.15.1.1"/>
    </reaction>
</comment>
<dbReference type="InterPro" id="IPR019831">
    <property type="entry name" value="Mn/Fe_SOD_N"/>
</dbReference>
<evidence type="ECO:0000256" key="6">
    <source>
        <dbReference type="RuleBase" id="RU000414"/>
    </source>
</evidence>
<dbReference type="RefSeq" id="WP_184484199.1">
    <property type="nucleotide sequence ID" value="NZ_JAAEDJ010000239.1"/>
</dbReference>
<evidence type="ECO:0000313" key="10">
    <source>
        <dbReference type="Proteomes" id="UP000562254"/>
    </source>
</evidence>
<dbReference type="AlphaFoldDB" id="A0A840Y0H9"/>
<dbReference type="GO" id="GO:0004784">
    <property type="term" value="F:superoxide dismutase activity"/>
    <property type="evidence" value="ECO:0007669"/>
    <property type="project" value="UniProtKB-EC"/>
</dbReference>
<feature type="domain" description="Manganese/iron superoxide dismutase N-terminal" evidence="7">
    <location>
        <begin position="3"/>
        <end position="88"/>
    </location>
</feature>
<feature type="binding site" evidence="5">
    <location>
        <position position="81"/>
    </location>
    <ligand>
        <name>Mn(2+)</name>
        <dbReference type="ChEBI" id="CHEBI:29035"/>
    </ligand>
</feature>
<name>A0A840Y0H9_9PROT</name>
<dbReference type="PRINTS" id="PR01703">
    <property type="entry name" value="MNSODISMTASE"/>
</dbReference>
<feature type="domain" description="Manganese/iron superoxide dismutase C-terminal" evidence="8">
    <location>
        <begin position="101"/>
        <end position="199"/>
    </location>
</feature>
<dbReference type="Gene3D" id="3.55.40.20">
    <property type="entry name" value="Iron/manganese superoxide dismutase, C-terminal domain"/>
    <property type="match status" value="1"/>
</dbReference>
<evidence type="ECO:0000259" key="7">
    <source>
        <dbReference type="Pfam" id="PF00081"/>
    </source>
</evidence>
<organism evidence="9 10">
    <name type="scientific">Neoroseomonas alkaliterrae</name>
    <dbReference type="NCBI Taxonomy" id="1452450"/>
    <lineage>
        <taxon>Bacteria</taxon>
        <taxon>Pseudomonadati</taxon>
        <taxon>Pseudomonadota</taxon>
        <taxon>Alphaproteobacteria</taxon>
        <taxon>Acetobacterales</taxon>
        <taxon>Acetobacteraceae</taxon>
        <taxon>Neoroseomonas</taxon>
    </lineage>
</organism>
<sequence length="213" mass="22471">MAFSLPPLPYSTGALAANGMCQETLELHHGKHHNAYVTALNGLIESKGLAGKSLEAICAEAGRQGADGLPVLNQAGQHWNHCLFWQVMTPGGSHGESVPAALAAKIDSDLGGLAAFKEAFKTAGATQFGSGWAWLVIGTDGKLKVTKTPNGANPLSTGEGQPILGCDVWEHAYYLDFRNVRPNYLANFLDRLVNWEVVADLLAKGGFTAGQSA</sequence>
<evidence type="ECO:0000256" key="2">
    <source>
        <dbReference type="ARBA" id="ARBA00012682"/>
    </source>
</evidence>
<protein>
    <recommendedName>
        <fullName evidence="2 6">Superoxide dismutase</fullName>
        <ecNumber evidence="2 6">1.15.1.1</ecNumber>
    </recommendedName>
</protein>
<accession>A0A840Y0H9</accession>
<comment type="function">
    <text evidence="6">Destroys radicals which are normally produced within the cells and which are toxic to biological systems.</text>
</comment>
<evidence type="ECO:0000256" key="1">
    <source>
        <dbReference type="ARBA" id="ARBA00008714"/>
    </source>
</evidence>
<comment type="caution">
    <text evidence="9">The sequence shown here is derived from an EMBL/GenBank/DDBJ whole genome shotgun (WGS) entry which is preliminary data.</text>
</comment>